<dbReference type="OrthoDB" id="42605at2157"/>
<dbReference type="Pfam" id="PF02746">
    <property type="entry name" value="MR_MLE_N"/>
    <property type="match status" value="1"/>
</dbReference>
<dbReference type="SFLD" id="SFLDG00179">
    <property type="entry name" value="mandelate_racemase"/>
    <property type="match status" value="1"/>
</dbReference>
<accession>A0A7D5TBF4</accession>
<gene>
    <name evidence="3" type="primary">dgoD</name>
    <name evidence="3" type="ORF">HZS54_10525</name>
</gene>
<dbReference type="SFLD" id="SFLDS00001">
    <property type="entry name" value="Enolase"/>
    <property type="match status" value="1"/>
</dbReference>
<dbReference type="InterPro" id="IPR013341">
    <property type="entry name" value="Mandelate_racemase_N_dom"/>
</dbReference>
<evidence type="ECO:0000259" key="2">
    <source>
        <dbReference type="SMART" id="SM00922"/>
    </source>
</evidence>
<dbReference type="PANTHER" id="PTHR48080">
    <property type="entry name" value="D-GALACTONATE DEHYDRATASE-RELATED"/>
    <property type="match status" value="1"/>
</dbReference>
<evidence type="ECO:0000256" key="1">
    <source>
        <dbReference type="ARBA" id="ARBA00023239"/>
    </source>
</evidence>
<dbReference type="SMART" id="SM00922">
    <property type="entry name" value="MR_MLE"/>
    <property type="match status" value="1"/>
</dbReference>
<dbReference type="Gene3D" id="3.30.390.10">
    <property type="entry name" value="Enolase-like, N-terminal domain"/>
    <property type="match status" value="1"/>
</dbReference>
<reference evidence="3 4" key="1">
    <citation type="submission" date="2020-07" db="EMBL/GenBank/DDBJ databases">
        <title>Halosimplex litoreum sp. nov. and Halosimplex rubrum sp. nov., isolated from different salt environments.</title>
        <authorList>
            <person name="Cui H."/>
        </authorList>
    </citation>
    <scope>NUCLEOTIDE SEQUENCE [LARGE SCALE GENOMIC DNA]</scope>
    <source>
        <strain evidence="3 4">R2</strain>
    </source>
</reference>
<sequence>MEITEIETLLADKLLFVRVHTDEGIVGVGESGTWAYLETSAAAVETFAEYLVGKDPRRIEHHWQYMYRRFHFRGAALMGALSAIDLALWDIKGKYHGVPAYELLGGSCRGKARVYATVKGDTTEKLLDRCTAAADAGFTAVGHLSPFLDESRDEPYFESHVEMIRTASDRVRQFRETVGDDVDLCIEIHRRLDPHEAVTLAREIEQYHPMFYEDPVRPDNIDAMAKVARKTELPIATGERLHTIHEFEMLLDRDAADYVRPDICMVGGLSQAKKIAGIAEANYVGVVPHNPLGPISTAACLQLAACIPNFAIQEFPYRPERDAAPGEDLVVDPPTHRDGFIEIPDEPGLGVELDIDEVADRPFEGREFKTRLHEDGSVIDQ</sequence>
<dbReference type="SUPFAM" id="SSF51604">
    <property type="entry name" value="Enolase C-terminal domain-like"/>
    <property type="match status" value="1"/>
</dbReference>
<dbReference type="KEGG" id="hpel:HZS54_10525"/>
<dbReference type="SUPFAM" id="SSF54826">
    <property type="entry name" value="Enolase N-terminal domain-like"/>
    <property type="match status" value="1"/>
</dbReference>
<keyword evidence="4" id="KW-1185">Reference proteome</keyword>
<dbReference type="InterPro" id="IPR034593">
    <property type="entry name" value="DgoD-like"/>
</dbReference>
<protein>
    <submittedName>
        <fullName evidence="3">Galactonate dehydratase</fullName>
        <ecNumber evidence="3">4.2.1.6</ecNumber>
    </submittedName>
</protein>
<evidence type="ECO:0000313" key="3">
    <source>
        <dbReference type="EMBL" id="QLH82029.1"/>
    </source>
</evidence>
<dbReference type="Gene3D" id="3.20.20.120">
    <property type="entry name" value="Enolase-like C-terminal domain"/>
    <property type="match status" value="1"/>
</dbReference>
<dbReference type="GO" id="GO:0008869">
    <property type="term" value="F:galactonate dehydratase activity"/>
    <property type="evidence" value="ECO:0007669"/>
    <property type="project" value="UniProtKB-EC"/>
</dbReference>
<dbReference type="NCBIfam" id="NF010624">
    <property type="entry name" value="PRK14017.1"/>
    <property type="match status" value="1"/>
</dbReference>
<dbReference type="EC" id="4.2.1.6" evidence="3"/>
<dbReference type="Pfam" id="PF13378">
    <property type="entry name" value="MR_MLE_C"/>
    <property type="match status" value="1"/>
</dbReference>
<keyword evidence="1 3" id="KW-0456">Lyase</keyword>
<dbReference type="PANTHER" id="PTHR48080:SF2">
    <property type="entry name" value="D-GALACTONATE DEHYDRATASE"/>
    <property type="match status" value="1"/>
</dbReference>
<dbReference type="EMBL" id="CP058909">
    <property type="protein sequence ID" value="QLH82029.1"/>
    <property type="molecule type" value="Genomic_DNA"/>
</dbReference>
<proteinExistence type="predicted"/>
<dbReference type="RefSeq" id="WP_179922497.1">
    <property type="nucleotide sequence ID" value="NZ_CP058909.1"/>
</dbReference>
<evidence type="ECO:0000313" key="4">
    <source>
        <dbReference type="Proteomes" id="UP000509346"/>
    </source>
</evidence>
<dbReference type="InterPro" id="IPR029065">
    <property type="entry name" value="Enolase_C-like"/>
</dbReference>
<name>A0A7D5TBF4_9EURY</name>
<organism evidence="3 4">
    <name type="scientific">Halosimplex pelagicum</name>
    <dbReference type="NCBI Taxonomy" id="869886"/>
    <lineage>
        <taxon>Archaea</taxon>
        <taxon>Methanobacteriati</taxon>
        <taxon>Methanobacteriota</taxon>
        <taxon>Stenosarchaea group</taxon>
        <taxon>Halobacteria</taxon>
        <taxon>Halobacteriales</taxon>
        <taxon>Haloarculaceae</taxon>
        <taxon>Halosimplex</taxon>
    </lineage>
</organism>
<dbReference type="InterPro" id="IPR013342">
    <property type="entry name" value="Mandelate_racemase_C"/>
</dbReference>
<dbReference type="InterPro" id="IPR036849">
    <property type="entry name" value="Enolase-like_C_sf"/>
</dbReference>
<dbReference type="AlphaFoldDB" id="A0A7D5TBF4"/>
<dbReference type="CDD" id="cd03316">
    <property type="entry name" value="MR_like"/>
    <property type="match status" value="1"/>
</dbReference>
<feature type="domain" description="Mandelate racemase/muconate lactonizing enzyme C-terminal" evidence="2">
    <location>
        <begin position="123"/>
        <end position="234"/>
    </location>
</feature>
<dbReference type="GeneID" id="56083028"/>
<dbReference type="InterPro" id="IPR029017">
    <property type="entry name" value="Enolase-like_N"/>
</dbReference>
<dbReference type="Proteomes" id="UP000509346">
    <property type="component" value="Chromosome"/>
</dbReference>